<dbReference type="PROSITE" id="PS00981">
    <property type="entry name" value="G_PROTEIN_RECEP_F3_3"/>
    <property type="match status" value="1"/>
</dbReference>
<gene>
    <name evidence="15" type="primary">LOC103056343</name>
</gene>
<organism evidence="14 15">
    <name type="scientific">Python bivittatus</name>
    <name type="common">Burmese python</name>
    <name type="synonym">Python molurus bivittatus</name>
    <dbReference type="NCBI Taxonomy" id="176946"/>
    <lineage>
        <taxon>Eukaryota</taxon>
        <taxon>Metazoa</taxon>
        <taxon>Chordata</taxon>
        <taxon>Craniata</taxon>
        <taxon>Vertebrata</taxon>
        <taxon>Euteleostomi</taxon>
        <taxon>Lepidosauria</taxon>
        <taxon>Squamata</taxon>
        <taxon>Bifurcata</taxon>
        <taxon>Unidentata</taxon>
        <taxon>Episquamata</taxon>
        <taxon>Toxicofera</taxon>
        <taxon>Serpentes</taxon>
        <taxon>Henophidia</taxon>
        <taxon>Pythonidae</taxon>
        <taxon>Python</taxon>
    </lineage>
</organism>
<evidence type="ECO:0000256" key="11">
    <source>
        <dbReference type="ARBA" id="ARBA00023224"/>
    </source>
</evidence>
<dbReference type="OMA" id="QPWQLHD"/>
<keyword evidence="7" id="KW-0297">G-protein coupled receptor</keyword>
<evidence type="ECO:0000259" key="13">
    <source>
        <dbReference type="PROSITE" id="PS50259"/>
    </source>
</evidence>
<feature type="transmembrane region" description="Helical" evidence="12">
    <location>
        <begin position="330"/>
        <end position="350"/>
    </location>
</feature>
<dbReference type="GO" id="GO:0005886">
    <property type="term" value="C:plasma membrane"/>
    <property type="evidence" value="ECO:0007669"/>
    <property type="project" value="UniProtKB-SubCell"/>
</dbReference>
<protein>
    <submittedName>
        <fullName evidence="15">Vomeronasal type-2 receptor 26-like</fullName>
    </submittedName>
</protein>
<dbReference type="InterPro" id="IPR000068">
    <property type="entry name" value="GPCR_3_Ca_sens_rcpt-rel"/>
</dbReference>
<sequence>MAIQQELSTLPFQKNWDKLTIHGALSMAVHSNEILGFQNFIQTRNHFLTRGDGFIRDFWEQSFDCTFPGLFISKNDIKVCTGEEKLDDLPGAFFEISMTGHSYNVYNAVYAVAHALHDMQSSESKHGRSMKLQNQQPWQLHDFLKRVSFNNTVGDEISFDQNGALIGGFDIVNWVAFANQSFHRVKVGKLDPHVSPDKMFSICDEAITWHSSFNQMLPISVCSDNCHPGYFKRKQEGKPFCCYDCMPCPGEKITDQTDMDDCHKCPEDEYPNRAQDLCVPKNTWFLSYIEPLGISLIMLALTLFVFTALVLGAIVKHHDSPVIKANNRRLTYTLLISLLLCFPCAFLFIGPPGKVTCLLRQVSFGMIFSVAISCILAKTTTVILAFRAIKPGSRMRTWVGKGLAFPIVLCCSIIQAGICTAWLVTCPPFPEADMNSVTEKIVLECNEGSVTMFYCVLGYVGFLSTTCFIIAFFARKLPDSFNEAKFITFSMLIFCSVWSSFVPAYLSTRGKYTVAVEIFCILASSAGLLSCIFFPKCYIILLRPELNNREQLMKHKH</sequence>
<dbReference type="Proteomes" id="UP000695026">
    <property type="component" value="Unplaced"/>
</dbReference>
<evidence type="ECO:0000256" key="3">
    <source>
        <dbReference type="ARBA" id="ARBA00022475"/>
    </source>
</evidence>
<evidence type="ECO:0000256" key="2">
    <source>
        <dbReference type="ARBA" id="ARBA00007242"/>
    </source>
</evidence>
<accession>A0A9F5N575</accession>
<dbReference type="InterPro" id="IPR038550">
    <property type="entry name" value="GPCR_3_9-Cys_sf"/>
</dbReference>
<feature type="transmembrane region" description="Helical" evidence="12">
    <location>
        <begin position="362"/>
        <end position="386"/>
    </location>
</feature>
<dbReference type="Pfam" id="PF00003">
    <property type="entry name" value="7tm_3"/>
    <property type="match status" value="1"/>
</dbReference>
<evidence type="ECO:0000256" key="10">
    <source>
        <dbReference type="ARBA" id="ARBA00023180"/>
    </source>
</evidence>
<feature type="transmembrane region" description="Helical" evidence="12">
    <location>
        <begin position="512"/>
        <end position="534"/>
    </location>
</feature>
<reference evidence="15" key="1">
    <citation type="submission" date="2025-08" db="UniProtKB">
        <authorList>
            <consortium name="RefSeq"/>
        </authorList>
    </citation>
    <scope>IDENTIFICATION</scope>
    <source>
        <tissue evidence="15">Liver</tissue>
    </source>
</reference>
<name>A0A9F5N575_PYTBI</name>
<dbReference type="KEGG" id="pbi:103056343"/>
<dbReference type="PRINTS" id="PR00248">
    <property type="entry name" value="GPCRMGR"/>
</dbReference>
<evidence type="ECO:0000256" key="5">
    <source>
        <dbReference type="ARBA" id="ARBA00022729"/>
    </source>
</evidence>
<keyword evidence="11" id="KW-0807">Transducer</keyword>
<feature type="domain" description="G-protein coupled receptors family 3 profile" evidence="13">
    <location>
        <begin position="292"/>
        <end position="556"/>
    </location>
</feature>
<keyword evidence="9" id="KW-0675">Receptor</keyword>
<evidence type="ECO:0000256" key="7">
    <source>
        <dbReference type="ARBA" id="ARBA00023040"/>
    </source>
</evidence>
<dbReference type="PRINTS" id="PR01535">
    <property type="entry name" value="VOMERONASL2R"/>
</dbReference>
<dbReference type="GO" id="GO:0004930">
    <property type="term" value="F:G protein-coupled receptor activity"/>
    <property type="evidence" value="ECO:0007669"/>
    <property type="project" value="UniProtKB-KW"/>
</dbReference>
<dbReference type="Gene3D" id="2.10.50.30">
    <property type="entry name" value="GPCR, family 3, nine cysteines domain"/>
    <property type="match status" value="1"/>
</dbReference>
<dbReference type="InterPro" id="IPR028082">
    <property type="entry name" value="Peripla_BP_I"/>
</dbReference>
<dbReference type="PANTHER" id="PTHR24061">
    <property type="entry name" value="CALCIUM-SENSING RECEPTOR-RELATED"/>
    <property type="match status" value="1"/>
</dbReference>
<dbReference type="InterPro" id="IPR000337">
    <property type="entry name" value="GPCR_3"/>
</dbReference>
<dbReference type="InterPro" id="IPR011500">
    <property type="entry name" value="GPCR_3_9-Cys_dom"/>
</dbReference>
<dbReference type="CDD" id="cd15283">
    <property type="entry name" value="7tmC_V2R_pheromone"/>
    <property type="match status" value="1"/>
</dbReference>
<dbReference type="PANTHER" id="PTHR24061:SF599">
    <property type="entry name" value="G-PROTEIN COUPLED RECEPTORS FAMILY 3 PROFILE DOMAIN-CONTAINING PROTEIN"/>
    <property type="match status" value="1"/>
</dbReference>
<keyword evidence="5" id="KW-0732">Signal</keyword>
<evidence type="ECO:0000256" key="6">
    <source>
        <dbReference type="ARBA" id="ARBA00022989"/>
    </source>
</evidence>
<proteinExistence type="inferred from homology"/>
<keyword evidence="3" id="KW-1003">Cell membrane</keyword>
<dbReference type="Pfam" id="PF07562">
    <property type="entry name" value="NCD3G"/>
    <property type="match status" value="1"/>
</dbReference>
<dbReference type="GeneID" id="103056343"/>
<dbReference type="RefSeq" id="XP_025029453.1">
    <property type="nucleotide sequence ID" value="XM_025173685.1"/>
</dbReference>
<evidence type="ECO:0000256" key="4">
    <source>
        <dbReference type="ARBA" id="ARBA00022692"/>
    </source>
</evidence>
<dbReference type="AlphaFoldDB" id="A0A9F5N575"/>
<dbReference type="PROSITE" id="PS50259">
    <property type="entry name" value="G_PROTEIN_RECEP_F3_4"/>
    <property type="match status" value="1"/>
</dbReference>
<keyword evidence="14" id="KW-1185">Reference proteome</keyword>
<keyword evidence="10" id="KW-0325">Glycoprotein</keyword>
<dbReference type="InterPro" id="IPR017978">
    <property type="entry name" value="GPCR_3_C"/>
</dbReference>
<dbReference type="Pfam" id="PF01094">
    <property type="entry name" value="ANF_receptor"/>
    <property type="match status" value="1"/>
</dbReference>
<evidence type="ECO:0000256" key="8">
    <source>
        <dbReference type="ARBA" id="ARBA00023136"/>
    </source>
</evidence>
<keyword evidence="6 12" id="KW-1133">Transmembrane helix</keyword>
<evidence type="ECO:0000313" key="14">
    <source>
        <dbReference type="Proteomes" id="UP000695026"/>
    </source>
</evidence>
<evidence type="ECO:0000256" key="1">
    <source>
        <dbReference type="ARBA" id="ARBA00004651"/>
    </source>
</evidence>
<dbReference type="InterPro" id="IPR001828">
    <property type="entry name" value="ANF_lig-bd_rcpt"/>
</dbReference>
<dbReference type="Gene3D" id="3.40.50.2300">
    <property type="match status" value="2"/>
</dbReference>
<dbReference type="OrthoDB" id="5984008at2759"/>
<dbReference type="InterPro" id="IPR004073">
    <property type="entry name" value="GPCR_3_vmron_rcpt_2"/>
</dbReference>
<dbReference type="FunFam" id="2.10.50.30:FF:000002">
    <property type="entry name" value="Vomeronasal 2 receptor, h1"/>
    <property type="match status" value="1"/>
</dbReference>
<feature type="transmembrane region" description="Helical" evidence="12">
    <location>
        <begin position="486"/>
        <end position="506"/>
    </location>
</feature>
<comment type="similarity">
    <text evidence="2">Belongs to the G-protein coupled receptor 3 family.</text>
</comment>
<keyword evidence="4 12" id="KW-0812">Transmembrane</keyword>
<dbReference type="SUPFAM" id="SSF53822">
    <property type="entry name" value="Periplasmic binding protein-like I"/>
    <property type="match status" value="1"/>
</dbReference>
<comment type="subcellular location">
    <subcellularLocation>
        <location evidence="1">Cell membrane</location>
        <topology evidence="1">Multi-pass membrane protein</topology>
    </subcellularLocation>
</comment>
<evidence type="ECO:0000313" key="15">
    <source>
        <dbReference type="RefSeq" id="XP_025029453.1"/>
    </source>
</evidence>
<evidence type="ECO:0000256" key="9">
    <source>
        <dbReference type="ARBA" id="ARBA00023170"/>
    </source>
</evidence>
<feature type="transmembrane region" description="Helical" evidence="12">
    <location>
        <begin position="292"/>
        <end position="315"/>
    </location>
</feature>
<evidence type="ECO:0000256" key="12">
    <source>
        <dbReference type="SAM" id="Phobius"/>
    </source>
</evidence>
<feature type="transmembrane region" description="Helical" evidence="12">
    <location>
        <begin position="398"/>
        <end position="424"/>
    </location>
</feature>
<dbReference type="InterPro" id="IPR017979">
    <property type="entry name" value="GPCR_3_CS"/>
</dbReference>
<keyword evidence="8 12" id="KW-0472">Membrane</keyword>
<feature type="transmembrane region" description="Helical" evidence="12">
    <location>
        <begin position="451"/>
        <end position="474"/>
    </location>
</feature>